<dbReference type="PANTHER" id="PTHR33116">
    <property type="entry name" value="REVERSE TRANSCRIPTASE ZINC-BINDING DOMAIN-CONTAINING PROTEIN-RELATED-RELATED"/>
    <property type="match status" value="1"/>
</dbReference>
<organism evidence="3 4">
    <name type="scientific">Zingiber officinale</name>
    <name type="common">Ginger</name>
    <name type="synonym">Amomum zingiber</name>
    <dbReference type="NCBI Taxonomy" id="94328"/>
    <lineage>
        <taxon>Eukaryota</taxon>
        <taxon>Viridiplantae</taxon>
        <taxon>Streptophyta</taxon>
        <taxon>Embryophyta</taxon>
        <taxon>Tracheophyta</taxon>
        <taxon>Spermatophyta</taxon>
        <taxon>Magnoliopsida</taxon>
        <taxon>Liliopsida</taxon>
        <taxon>Zingiberales</taxon>
        <taxon>Zingiberaceae</taxon>
        <taxon>Zingiber</taxon>
    </lineage>
</organism>
<name>A0A8J5HMA3_ZINOF</name>
<gene>
    <name evidence="3" type="ORF">ZIOFF_012881</name>
</gene>
<dbReference type="InterPro" id="IPR025558">
    <property type="entry name" value="DUF4283"/>
</dbReference>
<protein>
    <recommendedName>
        <fullName evidence="2">Reverse transcriptase domain-containing protein</fullName>
    </recommendedName>
</protein>
<accession>A0A8J5HMA3</accession>
<dbReference type="InterPro" id="IPR043502">
    <property type="entry name" value="DNA/RNA_pol_sf"/>
</dbReference>
<dbReference type="EMBL" id="JACMSC010000003">
    <property type="protein sequence ID" value="KAG6530638.1"/>
    <property type="molecule type" value="Genomic_DNA"/>
</dbReference>
<reference evidence="3 4" key="1">
    <citation type="submission" date="2020-08" db="EMBL/GenBank/DDBJ databases">
        <title>Plant Genome Project.</title>
        <authorList>
            <person name="Zhang R.-G."/>
        </authorList>
    </citation>
    <scope>NUCLEOTIDE SEQUENCE [LARGE SCALE GENOMIC DNA]</scope>
    <source>
        <tissue evidence="3">Rhizome</tissue>
    </source>
</reference>
<evidence type="ECO:0000259" key="2">
    <source>
        <dbReference type="PROSITE" id="PS50878"/>
    </source>
</evidence>
<dbReference type="PANTHER" id="PTHR33116:SF66">
    <property type="entry name" value="REVERSE TRANSCRIPTASE ZINC-BINDING DOMAIN-CONTAINING PROTEIN"/>
    <property type="match status" value="1"/>
</dbReference>
<dbReference type="InterPro" id="IPR000477">
    <property type="entry name" value="RT_dom"/>
</dbReference>
<feature type="compositionally biased region" description="Basic and acidic residues" evidence="1">
    <location>
        <begin position="58"/>
        <end position="69"/>
    </location>
</feature>
<dbReference type="Gene3D" id="3.60.10.10">
    <property type="entry name" value="Endonuclease/exonuclease/phosphatase"/>
    <property type="match status" value="1"/>
</dbReference>
<feature type="compositionally biased region" description="Polar residues" evidence="1">
    <location>
        <begin position="74"/>
        <end position="87"/>
    </location>
</feature>
<dbReference type="Pfam" id="PF13966">
    <property type="entry name" value="zf-RVT"/>
    <property type="match status" value="1"/>
</dbReference>
<dbReference type="InterPro" id="IPR036691">
    <property type="entry name" value="Endo/exonu/phosph_ase_sf"/>
</dbReference>
<dbReference type="SUPFAM" id="SSF56219">
    <property type="entry name" value="DNase I-like"/>
    <property type="match status" value="1"/>
</dbReference>
<dbReference type="SUPFAM" id="SSF56672">
    <property type="entry name" value="DNA/RNA polymerases"/>
    <property type="match status" value="1"/>
</dbReference>
<feature type="region of interest" description="Disordered" evidence="1">
    <location>
        <begin position="34"/>
        <end position="87"/>
    </location>
</feature>
<sequence>MGRKKQCSKDISLSLSSSSCDVIVPVPDVVPDLSALGFEKSPNDPGPSLSPRGPSLEKFPDLRTSDPEVRVSAPINNEPKNGVSSGGNSKWVDLFRQNRARAPGCDLSYIPPAVSNGVRVVKFRSTEVLEETQRWQHALIGSVYGYSPHYKQIENFALNRWKQYGLSSVIQIKDNLFLFQFDSDASKDRVLNDGPFFFNSRPLILKAWIPRMKLDLCDIQELPIWIQLPLLPWEFWTKDILSRIGSILGKPLFCDLCTLRRDKLGFARILVDMRIAGDFPDSIILEDEFGAQFTQNVMYEWKPSPCSICKQFGHDMHLCPFALSKSKQVWKEKVKHPVIAVATNPVATNAVASVISNSACEIAAKSISSAKMAAVKGKAALPTVASSSNCESGSTLTSKNDVIVSAPLTGSTPVIIPPSTGVIGEVDLALSTSGAWLVQGDFNAILNNSERIGGAHITNCGAEFEACLFRCGLSELSNHGSFFTWTNNQDAKSRIWRKLDRCLINSDWLDVFPGSDYEIVSAVWRSPISGSHMFVLWSKLKLLAKELRVLNRVEFSDVSVRVANCKASLDHLQSNLHQAPLDQDLLDQERALVIHYRSLKFCEESYFRQKARADWLKLGDQNTKYFHQSLKLRYAKNNIVSLRLQDGSMCSDHPTISRAMIDFYEDLLGVESHARVYSDSSIWQAGKLLSSEQATYLCRPVSYDEVKSTLMGMRSNKAPGVDGFNAYFFKKEWDIVGPSVFVAIDEFFRTGRLLKQFNSTALVVIPKTPNPSGLTDYRPIACCTIIYKLITKILATRMSQVMPSIIALNQSAFVKGRRIADNILLAHELVHNYHRNNGNPRLTLKVDLRKAFDSVSWDFLEEALLNLGFPSQFIDWVMTCVRTATFSIVINGGLEGYFHGKKGVRQGDPISPLLFVIAMEYLSRCFHHLIPPDFGFHPGCRTLQITHLCFADDLLVFCCGSLNSVTQVMSILKHFEQVSGLHINEGKSLVFFSGVTDHIKAEILTMLNFKEGSLPVTYLGIPLISSGFVGIFSGMAIPIPNLDLLLGIMFVYLKKKEAWDLSHCQSGTVLQANKLRTLSYWGIIKPPDASWCWRKLLDLRSMFKGLFSYCLGSGMHFKFWTDPWLRGVSLIEKFPSICIVDANISKSAYVADVWHDNHWQLPDPIDSITAQAWDFITAHFTCFNESDIISWKLTTSGIYSITSAYEYFRPKKPVVTWYNLIWGSSHVPKCSFIAWLAIKGRLATRSRLLRWGVTSSDLCSLCGIHRETIPHLFFDCPLSAMVWTKILHSCSIQRAPLRWNREVSWFSRHASSKSRRSQIRRAAFCSTVYWIWRERNDVIFKGQTPNSEHIFLHVQNLIRFRFFDLFHPWIEHCPWVV</sequence>
<dbReference type="Proteomes" id="UP000734854">
    <property type="component" value="Unassembled WGS sequence"/>
</dbReference>
<keyword evidence="4" id="KW-1185">Reference proteome</keyword>
<dbReference type="Pfam" id="PF00078">
    <property type="entry name" value="RVT_1"/>
    <property type="match status" value="1"/>
</dbReference>
<dbReference type="InterPro" id="IPR026960">
    <property type="entry name" value="RVT-Znf"/>
</dbReference>
<dbReference type="PROSITE" id="PS50878">
    <property type="entry name" value="RT_POL"/>
    <property type="match status" value="1"/>
</dbReference>
<evidence type="ECO:0000313" key="3">
    <source>
        <dbReference type="EMBL" id="KAG6530638.1"/>
    </source>
</evidence>
<comment type="caution">
    <text evidence="3">The sequence shown here is derived from an EMBL/GenBank/DDBJ whole genome shotgun (WGS) entry which is preliminary data.</text>
</comment>
<dbReference type="CDD" id="cd01650">
    <property type="entry name" value="RT_nLTR_like"/>
    <property type="match status" value="1"/>
</dbReference>
<feature type="domain" description="Reverse transcriptase" evidence="2">
    <location>
        <begin position="746"/>
        <end position="1023"/>
    </location>
</feature>
<feature type="compositionally biased region" description="Low complexity" evidence="1">
    <location>
        <begin position="46"/>
        <end position="56"/>
    </location>
</feature>
<evidence type="ECO:0000256" key="1">
    <source>
        <dbReference type="SAM" id="MobiDB-lite"/>
    </source>
</evidence>
<evidence type="ECO:0000313" key="4">
    <source>
        <dbReference type="Proteomes" id="UP000734854"/>
    </source>
</evidence>
<proteinExistence type="predicted"/>
<dbReference type="Pfam" id="PF14111">
    <property type="entry name" value="DUF4283"/>
    <property type="match status" value="1"/>
</dbReference>